<dbReference type="RefSeq" id="WP_097061971.1">
    <property type="nucleotide sequence ID" value="NZ_BMLC01000001.1"/>
</dbReference>
<dbReference type="AlphaFoldDB" id="A0A2C9A3I9"/>
<keyword evidence="2" id="KW-1185">Reference proteome</keyword>
<reference evidence="1 2" key="1">
    <citation type="submission" date="2017-09" db="EMBL/GenBank/DDBJ databases">
        <authorList>
            <person name="Ehlers B."/>
            <person name="Leendertz F.H."/>
        </authorList>
    </citation>
    <scope>NUCLEOTIDE SEQUENCE [LARGE SCALE GENOMIC DNA]</scope>
    <source>
        <strain evidence="1 2">CGMCC 1.05381</strain>
    </source>
</reference>
<dbReference type="CDD" id="cd00719">
    <property type="entry name" value="GIY-YIG_SF"/>
    <property type="match status" value="1"/>
</dbReference>
<organism evidence="1 2">
    <name type="scientific">Salinibacterium xinjiangense</name>
    <dbReference type="NCBI Taxonomy" id="386302"/>
    <lineage>
        <taxon>Bacteria</taxon>
        <taxon>Bacillati</taxon>
        <taxon>Actinomycetota</taxon>
        <taxon>Actinomycetes</taxon>
        <taxon>Micrococcales</taxon>
        <taxon>Microbacteriaceae</taxon>
        <taxon>Salinibacterium</taxon>
    </lineage>
</organism>
<proteinExistence type="predicted"/>
<protein>
    <recommendedName>
        <fullName evidence="3">GIY-YIG catalytic domain-containing protein</fullName>
    </recommendedName>
</protein>
<dbReference type="OrthoDB" id="5101374at2"/>
<evidence type="ECO:0008006" key="3">
    <source>
        <dbReference type="Google" id="ProtNLM"/>
    </source>
</evidence>
<dbReference type="Proteomes" id="UP000219440">
    <property type="component" value="Unassembled WGS sequence"/>
</dbReference>
<evidence type="ECO:0000313" key="1">
    <source>
        <dbReference type="EMBL" id="SOE74064.1"/>
    </source>
</evidence>
<gene>
    <name evidence="1" type="ORF">SAMN06296378_2938</name>
</gene>
<dbReference type="EMBL" id="OCST01000006">
    <property type="protein sequence ID" value="SOE74064.1"/>
    <property type="molecule type" value="Genomic_DNA"/>
</dbReference>
<name>A0A2C9A3I9_9MICO</name>
<sequence length="334" mass="36670">MTEAIPTAPHIDATPAAELHFVEHRMSKNDSLALLADGESRCGIYWIDFEDGYSYVGQSVSTRSRLATHRRRWSDAIVVRFAACPPERLDEFELATIQLAQKTRPLRNKLLTSRPGGEQDLVVSVREGQSLTLPWDRTRRGGIGELPRSAESSDRQRAAFDKLASVPGFDEVAELFATVVKEAIPSPSLSQGVLWSVSALPATNMVPGWRRLATLSAGRVEVLRTFEDSNSSVGPEYPSFLNLAPGTTRGLARALRRVGLDTSSVADAAYRALPGIQTVQIPEVSQAVKLLQERSVLDSVYQLVVTLMRQGSTPLRRAHNPDLASHLLHIAQSR</sequence>
<accession>A0A2C9A3I9</accession>
<evidence type="ECO:0000313" key="2">
    <source>
        <dbReference type="Proteomes" id="UP000219440"/>
    </source>
</evidence>